<organism evidence="6 7">
    <name type="scientific">Adineta steineri</name>
    <dbReference type="NCBI Taxonomy" id="433720"/>
    <lineage>
        <taxon>Eukaryota</taxon>
        <taxon>Metazoa</taxon>
        <taxon>Spiralia</taxon>
        <taxon>Gnathifera</taxon>
        <taxon>Rotifera</taxon>
        <taxon>Eurotatoria</taxon>
        <taxon>Bdelloidea</taxon>
        <taxon>Adinetida</taxon>
        <taxon>Adinetidae</taxon>
        <taxon>Adineta</taxon>
    </lineage>
</organism>
<feature type="chain" id="PRO_5032834604" description="NHL repeat containing protein-like protein" evidence="5">
    <location>
        <begin position="20"/>
        <end position="647"/>
    </location>
</feature>
<name>A0A814JNS4_9BILA</name>
<dbReference type="GO" id="GO:0030431">
    <property type="term" value="P:sleep"/>
    <property type="evidence" value="ECO:0007669"/>
    <property type="project" value="InterPro"/>
</dbReference>
<dbReference type="PANTHER" id="PTHR24104">
    <property type="entry name" value="E3 UBIQUITIN-PROTEIN LIGASE NHLRC1-RELATED"/>
    <property type="match status" value="1"/>
</dbReference>
<evidence type="ECO:0000256" key="5">
    <source>
        <dbReference type="SAM" id="SignalP"/>
    </source>
</evidence>
<evidence type="ECO:0000256" key="3">
    <source>
        <dbReference type="ARBA" id="ARBA00023180"/>
    </source>
</evidence>
<keyword evidence="1 5" id="KW-0732">Signal</keyword>
<dbReference type="EMBL" id="CAJNOG010000174">
    <property type="protein sequence ID" value="CAF1039691.1"/>
    <property type="molecule type" value="Genomic_DNA"/>
</dbReference>
<keyword evidence="3" id="KW-0325">Glycoprotein</keyword>
<dbReference type="InterPro" id="IPR050952">
    <property type="entry name" value="TRIM-NHL_E3_ligases"/>
</dbReference>
<dbReference type="Proteomes" id="UP000663845">
    <property type="component" value="Unassembled WGS sequence"/>
</dbReference>
<evidence type="ECO:0000256" key="4">
    <source>
        <dbReference type="PROSITE-ProRule" id="PRU00504"/>
    </source>
</evidence>
<evidence type="ECO:0000313" key="6">
    <source>
        <dbReference type="EMBL" id="CAF1039691.1"/>
    </source>
</evidence>
<dbReference type="SUPFAM" id="SSF101898">
    <property type="entry name" value="NHL repeat"/>
    <property type="match status" value="1"/>
</dbReference>
<comment type="caution">
    <text evidence="6">The sequence shown here is derived from an EMBL/GenBank/DDBJ whole genome shotgun (WGS) entry which is preliminary data.</text>
</comment>
<evidence type="ECO:0000256" key="1">
    <source>
        <dbReference type="ARBA" id="ARBA00022729"/>
    </source>
</evidence>
<keyword evidence="2" id="KW-0677">Repeat</keyword>
<feature type="repeat" description="NHL" evidence="4">
    <location>
        <begin position="397"/>
        <end position="440"/>
    </location>
</feature>
<protein>
    <recommendedName>
        <fullName evidence="8">NHL repeat containing protein-like protein</fullName>
    </recommendedName>
</protein>
<dbReference type="PANTHER" id="PTHR24104:SF25">
    <property type="entry name" value="PROTEIN LIN-41"/>
    <property type="match status" value="1"/>
</dbReference>
<evidence type="ECO:0008006" key="8">
    <source>
        <dbReference type="Google" id="ProtNLM"/>
    </source>
</evidence>
<evidence type="ECO:0000256" key="2">
    <source>
        <dbReference type="ARBA" id="ARBA00022737"/>
    </source>
</evidence>
<sequence>MQSIFILLVTLGCISVVSTYQCYQCDGDFKDDCNDPFNATGSINDNDKREAPAGAVCTKVTQESKGGSNVGRGINSRGLYHCIGGQNGCKTITRDGLTTTTCCCTSDLCNGVSVVQQKPLIVFLTMSTLAIQCEIFANISIDYGNLIQQQNVITMITLDNEQLFYSKNPPWQAELPQLVQIRLIQSLQLEKQLLQLVLPRVPQVQLPQLPQLVKPVLQLVLRQLPQLVKPVLPRVLQVQLPRLVLLRVLQVLLPQLVLPQVPRVLLHQLVPRRLLQVLRPQLALPRVLQVPLHQLVLPRLLQAVQVQVQQLVKLLRQAPRQQLQLQLQLQQQQIHVSISGNLLWNKTGITVIGSSSSLVPASGVFVDLNDTLYATDETTHYVVWRLLKNAVNPTIVAGTSGSQGSSSTQLNFPNDVYIDRSGNIYVTDCNNHRVQKFNSGSNIGVTIAGTGSAGSALNQLNLPRYLTFDSTETYMYIADYGNHRVMRYSTSSTSGTNGVLIAGGIGANNTNASLNLPWGIHYLPSISNDLFIVNTGGHSVIRWTPGALSGSFVAGVPGVSGSTSTLLTNPNGIKLDSYMNMYVVDSGHHRVQLFCANSNIGITIAGNGSVGSGATQFNDPRGIAFDSAMNMYIGDSFNYRVQKFMKL</sequence>
<dbReference type="InterPro" id="IPR011042">
    <property type="entry name" value="6-blade_b-propeller_TolB-like"/>
</dbReference>
<dbReference type="GO" id="GO:0008270">
    <property type="term" value="F:zinc ion binding"/>
    <property type="evidence" value="ECO:0007669"/>
    <property type="project" value="UniProtKB-KW"/>
</dbReference>
<dbReference type="AlphaFoldDB" id="A0A814JNS4"/>
<reference evidence="6" key="1">
    <citation type="submission" date="2021-02" db="EMBL/GenBank/DDBJ databases">
        <authorList>
            <person name="Nowell W R."/>
        </authorList>
    </citation>
    <scope>NUCLEOTIDE SEQUENCE</scope>
</reference>
<dbReference type="PROSITE" id="PS51125">
    <property type="entry name" value="NHL"/>
    <property type="match status" value="1"/>
</dbReference>
<dbReference type="Gene3D" id="2.120.10.30">
    <property type="entry name" value="TolB, C-terminal domain"/>
    <property type="match status" value="1"/>
</dbReference>
<dbReference type="Gene3D" id="2.40.10.500">
    <property type="match status" value="1"/>
</dbReference>
<dbReference type="GO" id="GO:0032222">
    <property type="term" value="P:regulation of synaptic transmission, cholinergic"/>
    <property type="evidence" value="ECO:0007669"/>
    <property type="project" value="InterPro"/>
</dbReference>
<proteinExistence type="predicted"/>
<accession>A0A814JNS4</accession>
<feature type="signal peptide" evidence="5">
    <location>
        <begin position="1"/>
        <end position="19"/>
    </location>
</feature>
<gene>
    <name evidence="6" type="ORF">JYZ213_LOCUS18067</name>
</gene>
<dbReference type="Pfam" id="PF17064">
    <property type="entry name" value="QVR"/>
    <property type="match status" value="1"/>
</dbReference>
<dbReference type="InterPro" id="IPR001258">
    <property type="entry name" value="NHL_repeat"/>
</dbReference>
<dbReference type="Pfam" id="PF01436">
    <property type="entry name" value="NHL"/>
    <property type="match status" value="1"/>
</dbReference>
<evidence type="ECO:0000313" key="7">
    <source>
        <dbReference type="Proteomes" id="UP000663845"/>
    </source>
</evidence>
<dbReference type="CDD" id="cd05819">
    <property type="entry name" value="NHL"/>
    <property type="match status" value="1"/>
</dbReference>
<dbReference type="InterPro" id="IPR031424">
    <property type="entry name" value="QVR-like"/>
</dbReference>